<dbReference type="GO" id="GO:0006006">
    <property type="term" value="P:glucose metabolic process"/>
    <property type="evidence" value="ECO:0007669"/>
    <property type="project" value="TreeGrafter"/>
</dbReference>
<dbReference type="PROSITE" id="PS00061">
    <property type="entry name" value="ADH_SHORT"/>
    <property type="match status" value="2"/>
</dbReference>
<dbReference type="PANTHER" id="PTHR44252">
    <property type="entry name" value="D-ERYTHRULOSE REDUCTASE"/>
    <property type="match status" value="1"/>
</dbReference>
<evidence type="ECO:0000256" key="2">
    <source>
        <dbReference type="ARBA" id="ARBA00011881"/>
    </source>
</evidence>
<protein>
    <submittedName>
        <fullName evidence="8">Uncharacterized protein LOC108734844</fullName>
    </submittedName>
</protein>
<evidence type="ECO:0000256" key="1">
    <source>
        <dbReference type="ARBA" id="ARBA00006484"/>
    </source>
</evidence>
<keyword evidence="7" id="KW-1185">Reference proteome</keyword>
<dbReference type="Pfam" id="PF00106">
    <property type="entry name" value="adh_short"/>
    <property type="match status" value="1"/>
</dbReference>
<dbReference type="InterPro" id="IPR036291">
    <property type="entry name" value="NAD(P)-bd_dom_sf"/>
</dbReference>
<dbReference type="InterPro" id="IPR051737">
    <property type="entry name" value="L-xylulose/Carbonyl_redctase"/>
</dbReference>
<dbReference type="GO" id="GO:0005997">
    <property type="term" value="P:xylulose metabolic process"/>
    <property type="evidence" value="ECO:0007669"/>
    <property type="project" value="TreeGrafter"/>
</dbReference>
<dbReference type="FunFam" id="3.40.50.720:FF:000214">
    <property type="entry name" value="L-xylulose reductase"/>
    <property type="match status" value="1"/>
</dbReference>
<dbReference type="FunCoup" id="A0A1W4WDN7">
    <property type="interactions" value="234"/>
</dbReference>
<dbReference type="AlphaFoldDB" id="A0A1W4WDN7"/>
<evidence type="ECO:0000256" key="5">
    <source>
        <dbReference type="RuleBase" id="RU000363"/>
    </source>
</evidence>
<dbReference type="SMART" id="SM00822">
    <property type="entry name" value="PKS_KR"/>
    <property type="match status" value="1"/>
</dbReference>
<gene>
    <name evidence="8" type="primary">LOC108734844</name>
</gene>
<dbReference type="GeneID" id="108734844"/>
<dbReference type="Gene3D" id="3.40.50.720">
    <property type="entry name" value="NAD(P)-binding Rossmann-like Domain"/>
    <property type="match status" value="2"/>
</dbReference>
<organism evidence="7 8">
    <name type="scientific">Agrilus planipennis</name>
    <name type="common">Emerald ash borer</name>
    <name type="synonym">Agrilus marcopoli</name>
    <dbReference type="NCBI Taxonomy" id="224129"/>
    <lineage>
        <taxon>Eukaryota</taxon>
        <taxon>Metazoa</taxon>
        <taxon>Ecdysozoa</taxon>
        <taxon>Arthropoda</taxon>
        <taxon>Hexapoda</taxon>
        <taxon>Insecta</taxon>
        <taxon>Pterygota</taxon>
        <taxon>Neoptera</taxon>
        <taxon>Endopterygota</taxon>
        <taxon>Coleoptera</taxon>
        <taxon>Polyphaga</taxon>
        <taxon>Elateriformia</taxon>
        <taxon>Buprestoidea</taxon>
        <taxon>Buprestidae</taxon>
        <taxon>Agrilinae</taxon>
        <taxon>Agrilus</taxon>
    </lineage>
</organism>
<dbReference type="SUPFAM" id="SSF51735">
    <property type="entry name" value="NAD(P)-binding Rossmann-fold domains"/>
    <property type="match status" value="2"/>
</dbReference>
<comment type="similarity">
    <text evidence="1 5">Belongs to the short-chain dehydrogenases/reductases (SDR) family.</text>
</comment>
<dbReference type="PANTHER" id="PTHR44252:SF3">
    <property type="entry name" value="D-ERYTHRULOSE REDUCTASE-RELATED"/>
    <property type="match status" value="1"/>
</dbReference>
<keyword evidence="3" id="KW-0521">NADP</keyword>
<keyword evidence="4" id="KW-0560">Oxidoreductase</keyword>
<dbReference type="RefSeq" id="XP_018322054.1">
    <property type="nucleotide sequence ID" value="XM_018466552.2"/>
</dbReference>
<feature type="domain" description="Ketoreductase" evidence="6">
    <location>
        <begin position="8"/>
        <end position="194"/>
    </location>
</feature>
<dbReference type="OrthoDB" id="1393670at2759"/>
<evidence type="ECO:0000256" key="4">
    <source>
        <dbReference type="ARBA" id="ARBA00023002"/>
    </source>
</evidence>
<dbReference type="GO" id="GO:0050038">
    <property type="term" value="F:L-xylulose reductase (NADPH) activity"/>
    <property type="evidence" value="ECO:0007669"/>
    <property type="project" value="TreeGrafter"/>
</dbReference>
<accession>A0A1W4WDN7</accession>
<dbReference type="KEGG" id="apln:108734844"/>
<dbReference type="InterPro" id="IPR057326">
    <property type="entry name" value="KR_dom"/>
</dbReference>
<evidence type="ECO:0000313" key="7">
    <source>
        <dbReference type="Proteomes" id="UP000192223"/>
    </source>
</evidence>
<name>A0A1W4WDN7_AGRPL</name>
<evidence type="ECO:0000313" key="8">
    <source>
        <dbReference type="RefSeq" id="XP_018322054.1"/>
    </source>
</evidence>
<reference evidence="8" key="1">
    <citation type="submission" date="2025-08" db="UniProtKB">
        <authorList>
            <consortium name="RefSeq"/>
        </authorList>
    </citation>
    <scope>IDENTIFICATION</scope>
    <source>
        <tissue evidence="8">Entire body</tissue>
    </source>
</reference>
<proteinExistence type="inferred from homology"/>
<evidence type="ECO:0000259" key="6">
    <source>
        <dbReference type="SMART" id="SM00822"/>
    </source>
</evidence>
<evidence type="ECO:0000256" key="3">
    <source>
        <dbReference type="ARBA" id="ARBA00022857"/>
    </source>
</evidence>
<dbReference type="GO" id="GO:0006629">
    <property type="term" value="P:lipid metabolic process"/>
    <property type="evidence" value="ECO:0007669"/>
    <property type="project" value="UniProtKB-ARBA"/>
</dbReference>
<sequence length="492" mass="52340">MEIAFHGKRALVTGASQGIGREIVKQLVKCGAKVVAVSRNKNLLESLKAEVPSVEIIVVDLSNWAETEKALKNVGPVDLLVNNAGLAILEPIGQIPQESVDRIFDINVKAVINVTQIVAKGLIARKAPGAIVNISSQASKVGLQDHAAYCASKGAVDAFTRVAALELGPHNIRVNTVNPTVILTDMGKLGWSDAAKAGPMLEKIPLKRFGEVHEVVDAILYLLSDKASLVNGVSLLTDGGYVAVSSKMNISFVGKQALVTGAASGIGKEITQRLVQCNAKVIAVDINPELLNSLKREIPTVTPLALDLSKWENVNNLNLLELGHVDLLVNCAGVCFEEKITEITERNVDRQFDVNTKLIINLTRKVASDLISRNVPGSIVNISSQASMAGIVLQSVYCATKGAVDAFTRAAALELGPYGIRVNSVNPTIIMTEMGRRAWSDPVKSAPMLAKIPLGRFGKVEEVADAVIYLLSDRASLINGACLPVDGGFLAN</sequence>
<dbReference type="Pfam" id="PF13561">
    <property type="entry name" value="adh_short_C2"/>
    <property type="match status" value="1"/>
</dbReference>
<dbReference type="InParanoid" id="A0A1W4WDN7"/>
<dbReference type="GO" id="GO:0004090">
    <property type="term" value="F:carbonyl reductase (NADPH) activity"/>
    <property type="evidence" value="ECO:0007669"/>
    <property type="project" value="TreeGrafter"/>
</dbReference>
<dbReference type="Proteomes" id="UP000192223">
    <property type="component" value="Unplaced"/>
</dbReference>
<comment type="subunit">
    <text evidence="2">Homotetramer.</text>
</comment>
<dbReference type="PRINTS" id="PR00081">
    <property type="entry name" value="GDHRDH"/>
</dbReference>
<dbReference type="InterPro" id="IPR020904">
    <property type="entry name" value="Sc_DH/Rdtase_CS"/>
</dbReference>
<dbReference type="STRING" id="224129.A0A1W4WDN7"/>
<dbReference type="FunFam" id="3.40.50.720:FF:000084">
    <property type="entry name" value="Short-chain dehydrogenase reductase"/>
    <property type="match status" value="1"/>
</dbReference>
<dbReference type="InterPro" id="IPR002347">
    <property type="entry name" value="SDR_fam"/>
</dbReference>
<dbReference type="PRINTS" id="PR00080">
    <property type="entry name" value="SDRFAMILY"/>
</dbReference>